<feature type="non-terminal residue" evidence="2">
    <location>
        <position position="1"/>
    </location>
</feature>
<dbReference type="AlphaFoldDB" id="A0A9P1GMQ9"/>
<feature type="transmembrane region" description="Helical" evidence="1">
    <location>
        <begin position="207"/>
        <end position="227"/>
    </location>
</feature>
<keyword evidence="1" id="KW-0812">Transmembrane</keyword>
<accession>A0A9P1GMQ9</accession>
<reference evidence="2" key="1">
    <citation type="submission" date="2022-10" db="EMBL/GenBank/DDBJ databases">
        <authorList>
            <person name="Chen Y."/>
            <person name="Dougan E. K."/>
            <person name="Chan C."/>
            <person name="Rhodes N."/>
            <person name="Thang M."/>
        </authorList>
    </citation>
    <scope>NUCLEOTIDE SEQUENCE</scope>
</reference>
<keyword evidence="1" id="KW-1133">Transmembrane helix</keyword>
<feature type="transmembrane region" description="Helical" evidence="1">
    <location>
        <begin position="297"/>
        <end position="318"/>
    </location>
</feature>
<evidence type="ECO:0000313" key="2">
    <source>
        <dbReference type="EMBL" id="CAI4017698.1"/>
    </source>
</evidence>
<organism evidence="2">
    <name type="scientific">Cladocopium goreaui</name>
    <dbReference type="NCBI Taxonomy" id="2562237"/>
    <lineage>
        <taxon>Eukaryota</taxon>
        <taxon>Sar</taxon>
        <taxon>Alveolata</taxon>
        <taxon>Dinophyceae</taxon>
        <taxon>Suessiales</taxon>
        <taxon>Symbiodiniaceae</taxon>
        <taxon>Cladocopium</taxon>
    </lineage>
</organism>
<keyword evidence="5" id="KW-1185">Reference proteome</keyword>
<feature type="transmembrane region" description="Helical" evidence="1">
    <location>
        <begin position="357"/>
        <end position="385"/>
    </location>
</feature>
<dbReference type="EMBL" id="CAMXCT030006651">
    <property type="protein sequence ID" value="CAL4805010.1"/>
    <property type="molecule type" value="Genomic_DNA"/>
</dbReference>
<dbReference type="EMBL" id="CAMXCT020006651">
    <property type="protein sequence ID" value="CAL1171073.1"/>
    <property type="molecule type" value="Genomic_DNA"/>
</dbReference>
<reference evidence="3" key="2">
    <citation type="submission" date="2024-04" db="EMBL/GenBank/DDBJ databases">
        <authorList>
            <person name="Chen Y."/>
            <person name="Shah S."/>
            <person name="Dougan E. K."/>
            <person name="Thang M."/>
            <person name="Chan C."/>
        </authorList>
    </citation>
    <scope>NUCLEOTIDE SEQUENCE [LARGE SCALE GENOMIC DNA]</scope>
</reference>
<evidence type="ECO:0000313" key="3">
    <source>
        <dbReference type="EMBL" id="CAL1171073.1"/>
    </source>
</evidence>
<feature type="transmembrane region" description="Helical" evidence="1">
    <location>
        <begin position="397"/>
        <end position="419"/>
    </location>
</feature>
<feature type="transmembrane region" description="Helical" evidence="1">
    <location>
        <begin position="141"/>
        <end position="160"/>
    </location>
</feature>
<feature type="transmembrane region" description="Helical" evidence="1">
    <location>
        <begin position="248"/>
        <end position="266"/>
    </location>
</feature>
<comment type="caution">
    <text evidence="2">The sequence shown here is derived from an EMBL/GenBank/DDBJ whole genome shotgun (WGS) entry which is preliminary data.</text>
</comment>
<proteinExistence type="predicted"/>
<keyword evidence="1" id="KW-0472">Membrane</keyword>
<name>A0A9P1GMQ9_9DINO</name>
<dbReference type="Proteomes" id="UP001152797">
    <property type="component" value="Unassembled WGS sequence"/>
</dbReference>
<dbReference type="OrthoDB" id="409438at2759"/>
<dbReference type="EMBL" id="CAMXCT010006651">
    <property type="protein sequence ID" value="CAI4017698.1"/>
    <property type="molecule type" value="Genomic_DNA"/>
</dbReference>
<sequence>SGSVLEGDCLSCADVVTQVGKMPNCAGRSVRVPRGLMALRGNTRHGLRFYRCPNAGACPGGDMVVADNLTQNQRCAGGYDDSSAGCTQCATGYGRQNLDPFECVQCGRWDLSLVYFLLLPVVPLLLAVRSASQTEKERMSMVIKVILSFGTFLATIQNILEQTTIYRELRTQLTVALGLLEAESEAGGATLLSASFDCLMGGHASRWHFLGLQTFHCLAFLLIFLVLEIYGLLSRSESFGASWLRRTLVLGNAFLPAIFASFLQWAPCFHMAKEPDGSFESFSVFQVTEPCGFVMPWMPLLGLSLFLLLGPLHWAFMVSQSRKWKNRKEYIGFLIAGYNVHCEWWEITVLLRKTFLIGALVLLPVSYAPMSLVIATVLIMLAALVGHMAMRPYVDPLMNLLEGGVLTYSMLALILTLYLMSESWTNTNKSLVFFILIGSNAVTCLLLLVVFLFIALRRQDSSVSRSAASTASTVPSVPAG</sequence>
<dbReference type="PANTHER" id="PTHR11319:SF35">
    <property type="entry name" value="OUTER MEMBRANE PROTEIN PMPC-RELATED"/>
    <property type="match status" value="1"/>
</dbReference>
<gene>
    <name evidence="2" type="ORF">C1SCF055_LOCUS42322</name>
</gene>
<evidence type="ECO:0000313" key="4">
    <source>
        <dbReference type="EMBL" id="CAL4805010.1"/>
    </source>
</evidence>
<dbReference type="PANTHER" id="PTHR11319">
    <property type="entry name" value="G PROTEIN-COUPLED RECEPTOR-RELATED"/>
    <property type="match status" value="1"/>
</dbReference>
<feature type="transmembrane region" description="Helical" evidence="1">
    <location>
        <begin position="330"/>
        <end position="351"/>
    </location>
</feature>
<evidence type="ECO:0000313" key="5">
    <source>
        <dbReference type="Proteomes" id="UP001152797"/>
    </source>
</evidence>
<feature type="transmembrane region" description="Helical" evidence="1">
    <location>
        <begin position="109"/>
        <end position="129"/>
    </location>
</feature>
<evidence type="ECO:0000256" key="1">
    <source>
        <dbReference type="SAM" id="Phobius"/>
    </source>
</evidence>
<protein>
    <submittedName>
        <fullName evidence="4">Twinkle-like protein, chloroplastic/mitochondrial</fullName>
    </submittedName>
</protein>
<feature type="transmembrane region" description="Helical" evidence="1">
    <location>
        <begin position="431"/>
        <end position="456"/>
    </location>
</feature>